<dbReference type="InterPro" id="IPR049142">
    <property type="entry name" value="MS_channel_1st"/>
</dbReference>
<dbReference type="SUPFAM" id="SSF50182">
    <property type="entry name" value="Sm-like ribonucleoproteins"/>
    <property type="match status" value="1"/>
</dbReference>
<keyword evidence="4 8" id="KW-0812">Transmembrane</keyword>
<dbReference type="InterPro" id="IPR023408">
    <property type="entry name" value="MscS_beta-dom_sf"/>
</dbReference>
<dbReference type="SUPFAM" id="SSF82689">
    <property type="entry name" value="Mechanosensitive channel protein MscS (YggB), C-terminal domain"/>
    <property type="match status" value="1"/>
</dbReference>
<evidence type="ECO:0000256" key="3">
    <source>
        <dbReference type="ARBA" id="ARBA00022475"/>
    </source>
</evidence>
<keyword evidence="6 8" id="KW-0472">Membrane</keyword>
<name>A0A915U0T2_9BACT</name>
<dbReference type="Pfam" id="PF00924">
    <property type="entry name" value="MS_channel_2nd"/>
    <property type="match status" value="1"/>
</dbReference>
<feature type="domain" description="Mechanosensitive ion channel MscS" evidence="10">
    <location>
        <begin position="572"/>
        <end position="636"/>
    </location>
</feature>
<sequence>MNLSAIRHLLLRITAVCCLLLSVCIAPHAMAGLSLPGLSKPDQNPVGSSAGLESGTAPTKETGSLQDSPETDIPVPSLRTASPLVIDKIFKQTLEESEYLVSRFRLQIHGIQHLPGELAKIWNKIEDGHAPGYPLQLTLTAFAIITTALLIEYLVRRLTGPFRNLIVTFDTCNLMQRSWCIFLRAVSECAFLLLFFFVSFILYFIFLPRTGLPYLFGGSIFKAVYLVRIIHLISTLLLAPRYSTLRILPVSDWTARFLSRWIFIGIILIAFLGRIGFLFKKTHADEAAFLALAGLFVLVTCTIFAAIILRSRKRVAEAIRRTELHAGNEAASPLILRTARTWYIPAMILIFLLAFVWEIRVLSTGKIYFGKVLLSSMLLPIFFAADHWGQKLFLFAFHRSCQQKSSPINRNRTEENGSQQSPDPRLTPDIFLVNYFPRLRTAYRLLLMALFTFLVLSIWDIDIVHAGQAFTQSLLLVITVLLIAYLIWHLFRSWIDTKIQLEIPEEDEEADEGGKGGSRRGTLLLLFRKAVLTLLFIITTMVVLTSVGVNIIPLLAGAGILGLAISFGAQSLITDIFSGLFFLIDDAFRLGDYVDCGGAKGTVEHISLRSLRLRHHRGMVHTIPFGQIATVTNYTRDYIIMKLDFRVRYDTDVEKVRKIIKRIYKDLLADPEFGPKLLGKLKSQGVYAMDDSAMIMRVKFTTRPGDQFVLRKEVYRRIQEAFREHGIEFAHRNVTVYVPPEVKNDLQNRSPEEKISKLGAAAAAAVIQGGEEQQQQKEDSR</sequence>
<evidence type="ECO:0000256" key="8">
    <source>
        <dbReference type="SAM" id="Phobius"/>
    </source>
</evidence>
<dbReference type="SUPFAM" id="SSF82861">
    <property type="entry name" value="Mechanosensitive channel protein MscS (YggB), transmembrane region"/>
    <property type="match status" value="1"/>
</dbReference>
<feature type="transmembrane region" description="Helical" evidence="8">
    <location>
        <begin position="473"/>
        <end position="491"/>
    </location>
</feature>
<keyword evidence="14" id="KW-1185">Reference proteome</keyword>
<feature type="chain" id="PRO_5037932096" evidence="9">
    <location>
        <begin position="32"/>
        <end position="781"/>
    </location>
</feature>
<dbReference type="Gene3D" id="1.10.287.1260">
    <property type="match status" value="1"/>
</dbReference>
<feature type="domain" description="Mechanosensitive ion channel MscS C-terminal" evidence="11">
    <location>
        <begin position="642"/>
        <end position="729"/>
    </location>
</feature>
<evidence type="ECO:0000259" key="12">
    <source>
        <dbReference type="Pfam" id="PF21088"/>
    </source>
</evidence>
<dbReference type="InterPro" id="IPR011014">
    <property type="entry name" value="MscS_channel_TM-2"/>
</dbReference>
<evidence type="ECO:0000313" key="13">
    <source>
        <dbReference type="EMBL" id="BCO09383.1"/>
    </source>
</evidence>
<feature type="transmembrane region" description="Helical" evidence="8">
    <location>
        <begin position="558"/>
        <end position="584"/>
    </location>
</feature>
<keyword evidence="3" id="KW-1003">Cell membrane</keyword>
<feature type="transmembrane region" description="Helical" evidence="8">
    <location>
        <begin position="212"/>
        <end position="238"/>
    </location>
</feature>
<dbReference type="KEGG" id="ddu:GF1_17590"/>
<organism evidence="13 14">
    <name type="scientific">Desulfolithobacter dissulfuricans</name>
    <dbReference type="NCBI Taxonomy" id="2795293"/>
    <lineage>
        <taxon>Bacteria</taxon>
        <taxon>Pseudomonadati</taxon>
        <taxon>Thermodesulfobacteriota</taxon>
        <taxon>Desulfobulbia</taxon>
        <taxon>Desulfobulbales</taxon>
        <taxon>Desulfobulbaceae</taxon>
        <taxon>Desulfolithobacter</taxon>
    </lineage>
</organism>
<dbReference type="Pfam" id="PF21088">
    <property type="entry name" value="MS_channel_1st"/>
    <property type="match status" value="1"/>
</dbReference>
<dbReference type="AlphaFoldDB" id="A0A915U0T2"/>
<feature type="transmembrane region" description="Helical" evidence="8">
    <location>
        <begin position="185"/>
        <end position="206"/>
    </location>
</feature>
<comment type="similarity">
    <text evidence="2">Belongs to the MscS (TC 1.A.23) family.</text>
</comment>
<evidence type="ECO:0000256" key="6">
    <source>
        <dbReference type="ARBA" id="ARBA00023136"/>
    </source>
</evidence>
<gene>
    <name evidence="13" type="ORF">GF1_17590</name>
</gene>
<evidence type="ECO:0000256" key="1">
    <source>
        <dbReference type="ARBA" id="ARBA00004651"/>
    </source>
</evidence>
<evidence type="ECO:0000256" key="2">
    <source>
        <dbReference type="ARBA" id="ARBA00008017"/>
    </source>
</evidence>
<evidence type="ECO:0000259" key="10">
    <source>
        <dbReference type="Pfam" id="PF00924"/>
    </source>
</evidence>
<protein>
    <submittedName>
        <fullName evidence="13">Uncharacterized protein</fullName>
    </submittedName>
</protein>
<feature type="transmembrane region" description="Helical" evidence="8">
    <location>
        <begin position="133"/>
        <end position="155"/>
    </location>
</feature>
<reference evidence="13" key="1">
    <citation type="submission" date="2020-12" db="EMBL/GenBank/DDBJ databases">
        <title>Desulfobium dissulfuricans gen. nov., sp. nov., a novel mesophilic, sulfate-reducing bacterium isolated from a deep-sea hydrothermal vent.</title>
        <authorList>
            <person name="Hashimoto Y."/>
            <person name="Tame A."/>
            <person name="Sawayama S."/>
            <person name="Miyazaki J."/>
            <person name="Takai K."/>
            <person name="Nakagawa S."/>
        </authorList>
    </citation>
    <scope>NUCLEOTIDE SEQUENCE</scope>
    <source>
        <strain evidence="13">GF1</strain>
    </source>
</reference>
<dbReference type="InterPro" id="IPR049278">
    <property type="entry name" value="MS_channel_C"/>
</dbReference>
<dbReference type="GO" id="GO:0005886">
    <property type="term" value="C:plasma membrane"/>
    <property type="evidence" value="ECO:0007669"/>
    <property type="project" value="UniProtKB-SubCell"/>
</dbReference>
<proteinExistence type="inferred from homology"/>
<evidence type="ECO:0000256" key="9">
    <source>
        <dbReference type="SAM" id="SignalP"/>
    </source>
</evidence>
<feature type="transmembrane region" description="Helical" evidence="8">
    <location>
        <begin position="342"/>
        <end position="361"/>
    </location>
</feature>
<feature type="transmembrane region" description="Helical" evidence="8">
    <location>
        <begin position="289"/>
        <end position="309"/>
    </location>
</feature>
<dbReference type="PANTHER" id="PTHR30460:SF0">
    <property type="entry name" value="MODERATE CONDUCTANCE MECHANOSENSITIVE CHANNEL YBIO"/>
    <property type="match status" value="1"/>
</dbReference>
<dbReference type="Gene3D" id="2.30.30.60">
    <property type="match status" value="1"/>
</dbReference>
<dbReference type="PANTHER" id="PTHR30460">
    <property type="entry name" value="MODERATE CONDUCTANCE MECHANOSENSITIVE CHANNEL YBIO"/>
    <property type="match status" value="1"/>
</dbReference>
<dbReference type="InterPro" id="IPR006685">
    <property type="entry name" value="MscS_channel_2nd"/>
</dbReference>
<dbReference type="InterPro" id="IPR045276">
    <property type="entry name" value="YbiO_bact"/>
</dbReference>
<feature type="region of interest" description="Disordered" evidence="7">
    <location>
        <begin position="44"/>
        <end position="76"/>
    </location>
</feature>
<feature type="transmembrane region" description="Helical" evidence="8">
    <location>
        <begin position="258"/>
        <end position="277"/>
    </location>
</feature>
<dbReference type="Gene3D" id="3.30.70.100">
    <property type="match status" value="1"/>
</dbReference>
<keyword evidence="9" id="KW-0732">Signal</keyword>
<accession>A0A915U0T2</accession>
<evidence type="ECO:0000313" key="14">
    <source>
        <dbReference type="Proteomes" id="UP001063350"/>
    </source>
</evidence>
<feature type="transmembrane region" description="Helical" evidence="8">
    <location>
        <begin position="367"/>
        <end position="385"/>
    </location>
</feature>
<feature type="transmembrane region" description="Helical" evidence="8">
    <location>
        <begin position="442"/>
        <end position="461"/>
    </location>
</feature>
<evidence type="ECO:0000259" key="11">
    <source>
        <dbReference type="Pfam" id="PF21082"/>
    </source>
</evidence>
<feature type="compositionally biased region" description="Polar residues" evidence="7">
    <location>
        <begin position="56"/>
        <end position="68"/>
    </location>
</feature>
<feature type="transmembrane region" description="Helical" evidence="8">
    <location>
        <begin position="530"/>
        <end position="552"/>
    </location>
</feature>
<feature type="domain" description="Mechanosensitive ion channel transmembrane helices 2/3" evidence="12">
    <location>
        <begin position="533"/>
        <end position="570"/>
    </location>
</feature>
<dbReference type="InterPro" id="IPR011066">
    <property type="entry name" value="MscS_channel_C_sf"/>
</dbReference>
<dbReference type="InterPro" id="IPR010920">
    <property type="entry name" value="LSM_dom_sf"/>
</dbReference>
<dbReference type="GO" id="GO:0008381">
    <property type="term" value="F:mechanosensitive monoatomic ion channel activity"/>
    <property type="evidence" value="ECO:0007669"/>
    <property type="project" value="InterPro"/>
</dbReference>
<dbReference type="Pfam" id="PF21082">
    <property type="entry name" value="MS_channel_3rd"/>
    <property type="match status" value="1"/>
</dbReference>
<evidence type="ECO:0000256" key="4">
    <source>
        <dbReference type="ARBA" id="ARBA00022692"/>
    </source>
</evidence>
<dbReference type="Proteomes" id="UP001063350">
    <property type="component" value="Chromosome"/>
</dbReference>
<feature type="signal peptide" evidence="9">
    <location>
        <begin position="1"/>
        <end position="31"/>
    </location>
</feature>
<evidence type="ECO:0000256" key="7">
    <source>
        <dbReference type="SAM" id="MobiDB-lite"/>
    </source>
</evidence>
<comment type="subcellular location">
    <subcellularLocation>
        <location evidence="1">Cell membrane</location>
        <topology evidence="1">Multi-pass membrane protein</topology>
    </subcellularLocation>
</comment>
<dbReference type="EMBL" id="AP024233">
    <property type="protein sequence ID" value="BCO09383.1"/>
    <property type="molecule type" value="Genomic_DNA"/>
</dbReference>
<evidence type="ECO:0000256" key="5">
    <source>
        <dbReference type="ARBA" id="ARBA00022989"/>
    </source>
</evidence>
<keyword evidence="5 8" id="KW-1133">Transmembrane helix</keyword>